<evidence type="ECO:0000313" key="2">
    <source>
        <dbReference type="Proteomes" id="UP000682843"/>
    </source>
</evidence>
<dbReference type="EMBL" id="CP036498">
    <property type="protein sequence ID" value="QUS39519.1"/>
    <property type="molecule type" value="Genomic_DNA"/>
</dbReference>
<protein>
    <submittedName>
        <fullName evidence="1">Uncharacterized protein</fullName>
    </submittedName>
</protein>
<organism evidence="1 2">
    <name type="scientific">Tardiphaga alba</name>
    <dbReference type="NCBI Taxonomy" id="340268"/>
    <lineage>
        <taxon>Bacteria</taxon>
        <taxon>Pseudomonadati</taxon>
        <taxon>Pseudomonadota</taxon>
        <taxon>Alphaproteobacteria</taxon>
        <taxon>Hyphomicrobiales</taxon>
        <taxon>Nitrobacteraceae</taxon>
        <taxon>Tardiphaga</taxon>
    </lineage>
</organism>
<proteinExistence type="predicted"/>
<keyword evidence="2" id="KW-1185">Reference proteome</keyword>
<dbReference type="RefSeq" id="WP_211913063.1">
    <property type="nucleotide sequence ID" value="NZ_CP036498.1"/>
</dbReference>
<reference evidence="1 2" key="1">
    <citation type="submission" date="2019-02" db="EMBL/GenBank/DDBJ databases">
        <title>Emended description of the genus Rhodopseudomonas and description of Rhodopseudomonas albus sp. nov., a non-phototrophic, heavy-metal-tolerant bacterium isolated from garden soil.</title>
        <authorList>
            <person name="Bao Z."/>
            <person name="Cao W.W."/>
            <person name="Sato Y."/>
            <person name="Nishizawa T."/>
            <person name="Zhao J."/>
            <person name="Guo Y."/>
            <person name="Ohta H."/>
        </authorList>
    </citation>
    <scope>NUCLEOTIDE SEQUENCE [LARGE SCALE GENOMIC DNA]</scope>
    <source>
        <strain evidence="1 2">SK50-23</strain>
    </source>
</reference>
<dbReference type="Proteomes" id="UP000682843">
    <property type="component" value="Chromosome"/>
</dbReference>
<sequence>MARISVTQLAAMPTPEADKLLAGLSPLALQLLIAGSQHPEGRPNTLHDQNIACAPELKELEDRGLLRWIGRDPVVTVAGRDAIDAPSEYEVSLAKFRADHPWIEKRKQENGGVLPRDNGDPHISDMAYRNYRTMGVAAVPVVRMRIEPTVKGDLYLSRDGSTRKRFFVAPKRMIDQPETRGDLILTLLPKWLCHHIAKRFPGVNLLGVTPDLVGENWTDDDRKKWESLASRARSINTRIRNGGVGQRARGRYGATA</sequence>
<gene>
    <name evidence="1" type="ORF">RPMA_12255</name>
</gene>
<evidence type="ECO:0000313" key="1">
    <source>
        <dbReference type="EMBL" id="QUS39519.1"/>
    </source>
</evidence>
<name>A0ABX8A790_9BRAD</name>
<accession>A0ABX8A790</accession>